<dbReference type="AlphaFoldDB" id="A0A645CFE8"/>
<gene>
    <name evidence="1" type="ORF">SDC9_122576</name>
</gene>
<name>A0A645CFE8_9ZZZZ</name>
<dbReference type="EMBL" id="VSSQ01026723">
    <property type="protein sequence ID" value="MPM75582.1"/>
    <property type="molecule type" value="Genomic_DNA"/>
</dbReference>
<accession>A0A645CFE8</accession>
<evidence type="ECO:0000313" key="1">
    <source>
        <dbReference type="EMBL" id="MPM75582.1"/>
    </source>
</evidence>
<organism evidence="1">
    <name type="scientific">bioreactor metagenome</name>
    <dbReference type="NCBI Taxonomy" id="1076179"/>
    <lineage>
        <taxon>unclassified sequences</taxon>
        <taxon>metagenomes</taxon>
        <taxon>ecological metagenomes</taxon>
    </lineage>
</organism>
<protein>
    <submittedName>
        <fullName evidence="1">Uncharacterized protein</fullName>
    </submittedName>
</protein>
<comment type="caution">
    <text evidence="1">The sequence shown here is derived from an EMBL/GenBank/DDBJ whole genome shotgun (WGS) entry which is preliminary data.</text>
</comment>
<sequence>MVDDFRPRLADVQGDYLQAREIRRYFIDVERLAVGHAVEAVAAGGAAAHSRVADVELDRRFKLLAEVPQRIEASVVDAEFLRALLELQTDQLQFGNGSFSFQKGVLPLPGVDRAPCAEKRVGELLPQAVNKVVAGGRFAHAAGGVPADRLHFYAVSKGVVRHYFVSGFVELRLQIIQRALSRFSDPIGLRVFSGGQHGLHCGRISSLDKGMRVDVDNMKTSFFKSFRCSVSLSRCHDSYTPFKTNVRALKAQTN</sequence>
<proteinExistence type="predicted"/>
<reference evidence="1" key="1">
    <citation type="submission" date="2019-08" db="EMBL/GenBank/DDBJ databases">
        <authorList>
            <person name="Kucharzyk K."/>
            <person name="Murdoch R.W."/>
            <person name="Higgins S."/>
            <person name="Loffler F."/>
        </authorList>
    </citation>
    <scope>NUCLEOTIDE SEQUENCE</scope>
</reference>